<evidence type="ECO:0000313" key="3">
    <source>
        <dbReference type="Proteomes" id="UP000289841"/>
    </source>
</evidence>
<dbReference type="SUPFAM" id="SSF47413">
    <property type="entry name" value="lambda repressor-like DNA-binding domains"/>
    <property type="match status" value="1"/>
</dbReference>
<keyword evidence="3" id="KW-1185">Reference proteome</keyword>
<gene>
    <name evidence="2" type="ORF">NCTC10138_00725</name>
</gene>
<dbReference type="InterPro" id="IPR011990">
    <property type="entry name" value="TPR-like_helical_dom_sf"/>
</dbReference>
<dbReference type="OrthoDB" id="252257at2"/>
<dbReference type="KEGG" id="aaxa:NCTC10138_00725"/>
<accession>A0A449BD43</accession>
<reference evidence="2 3" key="1">
    <citation type="submission" date="2019-01" db="EMBL/GenBank/DDBJ databases">
        <authorList>
            <consortium name="Pathogen Informatics"/>
        </authorList>
    </citation>
    <scope>NUCLEOTIDE SEQUENCE [LARGE SCALE GENOMIC DNA]</scope>
    <source>
        <strain evidence="2 3">NCTC10138</strain>
    </source>
</reference>
<dbReference type="EMBL" id="LR215048">
    <property type="protein sequence ID" value="VEU80356.1"/>
    <property type="molecule type" value="Genomic_DNA"/>
</dbReference>
<organism evidence="2 3">
    <name type="scientific">Haploplasma axanthum</name>
    <name type="common">Acholeplasma axanthum</name>
    <dbReference type="NCBI Taxonomy" id="29552"/>
    <lineage>
        <taxon>Bacteria</taxon>
        <taxon>Bacillati</taxon>
        <taxon>Mycoplasmatota</taxon>
        <taxon>Mollicutes</taxon>
        <taxon>Acholeplasmatales</taxon>
        <taxon>Acholeplasmataceae</taxon>
        <taxon>Haploplasma</taxon>
    </lineage>
</organism>
<dbReference type="STRING" id="1278311.GCA_000428705_00923"/>
<sequence>MNLTRIRKIINEYQNMLDQKDRTIGSIIKHYRKERNYTLDDTSNGICSISYLCKVEKNQLIPSDIILPKLIKRLKINEEEINTNKKSDWVKEVLKDYNILKKMYNSVFYLKDYQSKLIKYTYNLLIKNDMIAAHKEYIDLTEYYTYFTEEEMCFYLYLIMINYYKKEQYSEIINMYKDVLIFNEQRELQLKIKVIVLKSFYKCERYSEANIMYEKVISDLLNYNMFEEIIKLRSYDLAAKAKELETEVLIEHLNLLNNTEKMSFEYIWFVHYFYKKNDYEKAVELILKIKDLNAHYYIMCLIALDITKKGHEIVKILSSKPNFDMPNSYKVIINYLKKKYSNERLFSFIKEEIVIAKFLTDEAIIIDYLFNEACELYKSEHYYKGTVSLLEKHNRFLKQRNKNVI</sequence>
<protein>
    <submittedName>
        <fullName evidence="2">Helix-turn-helix domain</fullName>
    </submittedName>
</protein>
<dbReference type="Gene3D" id="1.25.40.10">
    <property type="entry name" value="Tetratricopeptide repeat domain"/>
    <property type="match status" value="1"/>
</dbReference>
<dbReference type="GO" id="GO:0003677">
    <property type="term" value="F:DNA binding"/>
    <property type="evidence" value="ECO:0007669"/>
    <property type="project" value="InterPro"/>
</dbReference>
<evidence type="ECO:0000259" key="1">
    <source>
        <dbReference type="PROSITE" id="PS50943"/>
    </source>
</evidence>
<dbReference type="Proteomes" id="UP000289841">
    <property type="component" value="Chromosome"/>
</dbReference>
<dbReference type="RefSeq" id="WP_026390480.1">
    <property type="nucleotide sequence ID" value="NZ_LR215048.1"/>
</dbReference>
<dbReference type="InterPro" id="IPR001387">
    <property type="entry name" value="Cro/C1-type_HTH"/>
</dbReference>
<dbReference type="AlphaFoldDB" id="A0A449BD43"/>
<feature type="domain" description="HTH cro/C1-type" evidence="1">
    <location>
        <begin position="28"/>
        <end position="81"/>
    </location>
</feature>
<name>A0A449BD43_HAPAX</name>
<proteinExistence type="predicted"/>
<evidence type="ECO:0000313" key="2">
    <source>
        <dbReference type="EMBL" id="VEU80356.1"/>
    </source>
</evidence>
<dbReference type="PROSITE" id="PS50943">
    <property type="entry name" value="HTH_CROC1"/>
    <property type="match status" value="1"/>
</dbReference>
<dbReference type="InterPro" id="IPR010982">
    <property type="entry name" value="Lambda_DNA-bd_dom_sf"/>
</dbReference>